<evidence type="ECO:0000256" key="2">
    <source>
        <dbReference type="SAM" id="Phobius"/>
    </source>
</evidence>
<evidence type="ECO:0000313" key="3">
    <source>
        <dbReference type="EMBL" id="KAA0701385.1"/>
    </source>
</evidence>
<feature type="compositionally biased region" description="Basic and acidic residues" evidence="1">
    <location>
        <begin position="592"/>
        <end position="604"/>
    </location>
</feature>
<dbReference type="AlphaFoldDB" id="A0A5A9MWS6"/>
<accession>A0A5A9MWS6</accession>
<organism evidence="3 5">
    <name type="scientific">Triplophysa tibetana</name>
    <dbReference type="NCBI Taxonomy" id="1572043"/>
    <lineage>
        <taxon>Eukaryota</taxon>
        <taxon>Metazoa</taxon>
        <taxon>Chordata</taxon>
        <taxon>Craniata</taxon>
        <taxon>Vertebrata</taxon>
        <taxon>Euteleostomi</taxon>
        <taxon>Actinopterygii</taxon>
        <taxon>Neopterygii</taxon>
        <taxon>Teleostei</taxon>
        <taxon>Ostariophysi</taxon>
        <taxon>Cypriniformes</taxon>
        <taxon>Nemacheilidae</taxon>
        <taxon>Triplophysa</taxon>
    </lineage>
</organism>
<reference evidence="3 5" key="1">
    <citation type="journal article" date="2019" name="Mol. Ecol. Resour.">
        <title>Chromosome-level genome assembly of Triplophysa tibetana, a fish adapted to the harsh high-altitude environment of the Tibetan Plateau.</title>
        <authorList>
            <person name="Yang X."/>
            <person name="Liu H."/>
            <person name="Ma Z."/>
            <person name="Zou Y."/>
            <person name="Zou M."/>
            <person name="Mao Y."/>
            <person name="Li X."/>
            <person name="Wang H."/>
            <person name="Chen T."/>
            <person name="Wang W."/>
            <person name="Yang R."/>
        </authorList>
    </citation>
    <scope>NUCLEOTIDE SEQUENCE [LARGE SCALE GENOMIC DNA]</scope>
    <source>
        <strain evidence="3">TTIB1903HZAU</strain>
        <tissue evidence="3">Muscle</tissue>
    </source>
</reference>
<dbReference type="SUPFAM" id="SSF58069">
    <property type="entry name" value="Virus ectodomain"/>
    <property type="match status" value="1"/>
</dbReference>
<keyword evidence="5" id="KW-1185">Reference proteome</keyword>
<dbReference type="EMBL" id="SOYY01000137">
    <property type="protein sequence ID" value="KAA0701385.1"/>
    <property type="molecule type" value="Genomic_DNA"/>
</dbReference>
<dbReference type="Gene3D" id="1.10.287.210">
    <property type="match status" value="1"/>
</dbReference>
<comment type="caution">
    <text evidence="3">The sequence shown here is derived from an EMBL/GenBank/DDBJ whole genome shotgun (WGS) entry which is preliminary data.</text>
</comment>
<dbReference type="Pfam" id="PF00429">
    <property type="entry name" value="TLV_coat"/>
    <property type="match status" value="1"/>
</dbReference>
<feature type="transmembrane region" description="Helical" evidence="2">
    <location>
        <begin position="478"/>
        <end position="504"/>
    </location>
</feature>
<gene>
    <name evidence="4" type="ORF">E1301_Tti010731</name>
    <name evidence="3" type="ORF">E1301_Tti024217</name>
</gene>
<name>A0A5A9MWS6_9TELE</name>
<dbReference type="InterPro" id="IPR018154">
    <property type="entry name" value="TLV/ENV_coat_polyprotein"/>
</dbReference>
<feature type="compositionally biased region" description="Acidic residues" evidence="1">
    <location>
        <begin position="605"/>
        <end position="621"/>
    </location>
</feature>
<protein>
    <submittedName>
        <fullName evidence="3">Env protein HERV-H/p62</fullName>
    </submittedName>
</protein>
<keyword evidence="2" id="KW-0472">Membrane</keyword>
<evidence type="ECO:0000313" key="5">
    <source>
        <dbReference type="Proteomes" id="UP000324632"/>
    </source>
</evidence>
<evidence type="ECO:0000256" key="1">
    <source>
        <dbReference type="SAM" id="MobiDB-lite"/>
    </source>
</evidence>
<keyword evidence="2" id="KW-1133">Transmembrane helix</keyword>
<sequence>MPTSTMIEPNRPWHPFRQPGMCGLRGTTIILTLIGIIITGIILSQEVKLERNETLSIRPKREKDDSFPDKDRLKVMSEIKERIKELSTSPTHRYSNRQGEAAQDIDFFMGSNLDQDTKKVRVAKAKCDGNYACALALLQRGILADEVRGDCWVCLQLHSMWRTQELTADMILNDNGNCEMPKQMSLIVQMSLNFREGRPPTPIMRDYNCSYTGKPFQGPAFYVYAHPAELCVCSKSGRHIVGMSDCRNVITLSQSNSGRYNCTIQYPNKTIEGFECPFSHLDSAPGMVWVCGETAYYHLDAGEWKGCCYAAILSTGTSMMEKKNLATSLNRQKRETKLPDYYAGHKISDPWTTPWENVGWSIAGLFTGTGSTVALNKINGLAWQVLSLENDTAQALNLISIELKKMRVAVVQHRLALDILTAEKGGVCKMLGVSCCFSIPDYAENVTDVVKHMRESVREPTPVDATWFQWLDNLSGGWGYWITGTVIPVVMTVLALLILLPCILQCVVGCVKRSVTSFTTKGTYQMMLAKRTTDVNQAMLVGLTPKGFRPKDQNQIWGSTFDRNSDTDEDDNDYVLTQELEPEPIPVIEGPRNVDERDNEVERDNEFDDSVIEIGTVEDEE</sequence>
<evidence type="ECO:0000313" key="4">
    <source>
        <dbReference type="EMBL" id="KAA0703161.1"/>
    </source>
</evidence>
<feature type="transmembrane region" description="Helical" evidence="2">
    <location>
        <begin position="21"/>
        <end position="43"/>
    </location>
</feature>
<proteinExistence type="predicted"/>
<dbReference type="EMBL" id="SOYY01000024">
    <property type="protein sequence ID" value="KAA0703161.1"/>
    <property type="molecule type" value="Genomic_DNA"/>
</dbReference>
<feature type="region of interest" description="Disordered" evidence="1">
    <location>
        <begin position="581"/>
        <end position="621"/>
    </location>
</feature>
<dbReference type="PANTHER" id="PTHR10424">
    <property type="entry name" value="VIRAL ENVELOPE PROTEIN"/>
    <property type="match status" value="1"/>
</dbReference>
<keyword evidence="2" id="KW-0812">Transmembrane</keyword>
<dbReference type="Proteomes" id="UP000324632">
    <property type="component" value="Chromosome 24"/>
</dbReference>